<evidence type="ECO:0000259" key="1">
    <source>
        <dbReference type="Pfam" id="PF12458"/>
    </source>
</evidence>
<proteinExistence type="predicted"/>
<evidence type="ECO:0000313" key="3">
    <source>
        <dbReference type="EMBL" id="AYG78319.1"/>
    </source>
</evidence>
<dbReference type="Pfam" id="PF12458">
    <property type="entry name" value="DUF3686"/>
    <property type="match status" value="1"/>
</dbReference>
<feature type="domain" description="DUF3686" evidence="1">
    <location>
        <begin position="64"/>
        <end position="198"/>
    </location>
</feature>
<dbReference type="InterPro" id="IPR020958">
    <property type="entry name" value="DUF3686"/>
</dbReference>
<name>A0A387H528_9ACTN</name>
<evidence type="ECO:0000313" key="4">
    <source>
        <dbReference type="Proteomes" id="UP000271554"/>
    </source>
</evidence>
<dbReference type="InterPro" id="IPR027805">
    <property type="entry name" value="Transposase_HTH_dom"/>
</dbReference>
<dbReference type="EMBL" id="CP032698">
    <property type="protein sequence ID" value="AYG78319.1"/>
    <property type="molecule type" value="Genomic_DNA"/>
</dbReference>
<dbReference type="Pfam" id="PF13613">
    <property type="entry name" value="HTH_Tnp_4"/>
    <property type="match status" value="1"/>
</dbReference>
<dbReference type="Proteomes" id="UP000271554">
    <property type="component" value="Chromosome"/>
</dbReference>
<accession>A0A387H528</accession>
<reference evidence="3 4" key="1">
    <citation type="submission" date="2018-10" db="EMBL/GenBank/DDBJ databases">
        <title>Relationship between Morphology and Antimicrobial Activity in Streptomyces.</title>
        <authorList>
            <person name="Kang H.J."/>
            <person name="Kim S.B."/>
        </authorList>
    </citation>
    <scope>NUCLEOTIDE SEQUENCE [LARGE SCALE GENOMIC DNA]</scope>
    <source>
        <strain evidence="3 4">BH38</strain>
    </source>
</reference>
<gene>
    <name evidence="3" type="ORF">DWB77_00426</name>
</gene>
<evidence type="ECO:0008006" key="5">
    <source>
        <dbReference type="Google" id="ProtNLM"/>
    </source>
</evidence>
<dbReference type="AlphaFoldDB" id="A0A387H528"/>
<dbReference type="KEGG" id="shun:DWB77_00426"/>
<feature type="domain" description="Transposase Helix-turn-helix" evidence="2">
    <location>
        <begin position="307"/>
        <end position="356"/>
    </location>
</feature>
<keyword evidence="4" id="KW-1185">Reference proteome</keyword>
<protein>
    <recommendedName>
        <fullName evidence="5">Transposase Helix-turn-helix domain-containing protein</fullName>
    </recommendedName>
</protein>
<organism evidence="3 4">
    <name type="scientific">Streptomyces hundungensis</name>
    <dbReference type="NCBI Taxonomy" id="1077946"/>
    <lineage>
        <taxon>Bacteria</taxon>
        <taxon>Bacillati</taxon>
        <taxon>Actinomycetota</taxon>
        <taxon>Actinomycetes</taxon>
        <taxon>Kitasatosporales</taxon>
        <taxon>Streptomycetaceae</taxon>
        <taxon>Streptomyces</taxon>
    </lineage>
</organism>
<sequence length="375" mass="40919">MRQCEQACLRSGWPYGGTRGWAACREAETRPGRDSAFRHYSGLRSGRGDTTGEFLGVAFSDAAPPNGEDLLYVFRARVEGRSLLLPYNIMRKAVATPLPCHGHALLDDGTLLVLRAGSDQAARVHPIQRWHPPYVADSYVAARPVGASAPALIGNAELVRGISNCRPVARLVADKTAPTTGVYETLLAAFARATDQHHWRDRAEVGDPLRPLVRRQGSGSWLSGGDGLNGVVANRARQSSSSRASTGSRWRKQPAIFAARAAVTSLRSWRIRCPRRPRHRIWLPDGGKSGRGAEPGSVHREAGARHQLVFVDRLVSTLIRLRHDLPHAVMGVLFGGDRSTVTRAVAEVRQLPAERGFAVPDQPGLRPRTLEDVFS</sequence>
<evidence type="ECO:0000259" key="2">
    <source>
        <dbReference type="Pfam" id="PF13613"/>
    </source>
</evidence>